<feature type="domain" description="SfsA N-terminal OB" evidence="3">
    <location>
        <begin position="19"/>
        <end position="76"/>
    </location>
</feature>
<dbReference type="CDD" id="cd22357">
    <property type="entry name" value="SfsA-like"/>
    <property type="match status" value="1"/>
</dbReference>
<dbReference type="Gene3D" id="2.40.50.580">
    <property type="match status" value="1"/>
</dbReference>
<dbReference type="GO" id="GO:0003677">
    <property type="term" value="F:DNA binding"/>
    <property type="evidence" value="ECO:0007669"/>
    <property type="project" value="InterPro"/>
</dbReference>
<dbReference type="PANTHER" id="PTHR30545">
    <property type="entry name" value="SUGAR FERMENTATION STIMULATION PROTEIN A"/>
    <property type="match status" value="1"/>
</dbReference>
<dbReference type="EMBL" id="CP012172">
    <property type="protein sequence ID" value="AKV74481.1"/>
    <property type="molecule type" value="Genomic_DNA"/>
</dbReference>
<dbReference type="HAMAP" id="MF_00095">
    <property type="entry name" value="SfsA"/>
    <property type="match status" value="1"/>
</dbReference>
<dbReference type="EMBL" id="CP012174">
    <property type="protein sequence ID" value="AKV78971.1"/>
    <property type="molecule type" value="Genomic_DNA"/>
</dbReference>
<evidence type="ECO:0000259" key="2">
    <source>
        <dbReference type="Pfam" id="PF03749"/>
    </source>
</evidence>
<evidence type="ECO:0000313" key="13">
    <source>
        <dbReference type="Proteomes" id="UP000062398"/>
    </source>
</evidence>
<dbReference type="Pfam" id="PF03749">
    <property type="entry name" value="SfsA"/>
    <property type="match status" value="1"/>
</dbReference>
<evidence type="ECO:0000313" key="4">
    <source>
        <dbReference type="EMBL" id="AIM27624.1"/>
    </source>
</evidence>
<dbReference type="InterPro" id="IPR040452">
    <property type="entry name" value="SfsA_C"/>
</dbReference>
<dbReference type="Proteomes" id="UP000062398">
    <property type="component" value="Chromosome"/>
</dbReference>
<name>A0A088E5C3_9CREN</name>
<dbReference type="EMBL" id="CP008822">
    <property type="protein sequence ID" value="AIM27624.1"/>
    <property type="molecule type" value="Genomic_DNA"/>
</dbReference>
<dbReference type="InterPro" id="IPR005224">
    <property type="entry name" value="SfsA"/>
</dbReference>
<dbReference type="EMBL" id="CP012175">
    <property type="protein sequence ID" value="AKV81216.1"/>
    <property type="molecule type" value="Genomic_DNA"/>
</dbReference>
<evidence type="ECO:0000313" key="6">
    <source>
        <dbReference type="EMBL" id="AKV76720.1"/>
    </source>
</evidence>
<dbReference type="Gene3D" id="3.40.1350.60">
    <property type="match status" value="1"/>
</dbReference>
<dbReference type="RefSeq" id="WP_012021427.1">
    <property type="nucleotide sequence ID" value="NZ_AP019770.1"/>
</dbReference>
<dbReference type="OrthoDB" id="34139at2157"/>
<dbReference type="EMBL" id="CP012176">
    <property type="protein sequence ID" value="AKV83456.1"/>
    <property type="molecule type" value="Genomic_DNA"/>
</dbReference>
<dbReference type="GeneID" id="91755986"/>
<evidence type="ECO:0000313" key="10">
    <source>
        <dbReference type="Proteomes" id="UP000029084"/>
    </source>
</evidence>
<dbReference type="OMA" id="YVEVKGC"/>
<evidence type="ECO:0000313" key="9">
    <source>
        <dbReference type="EMBL" id="AKV83456.1"/>
    </source>
</evidence>
<gene>
    <name evidence="1" type="primary">sfsA</name>
    <name evidence="4" type="ORF">HA72_1483</name>
    <name evidence="5" type="ORF">MsedA_1503</name>
    <name evidence="6" type="ORF">MsedB_1505</name>
    <name evidence="7" type="ORF">MsedC_1503</name>
    <name evidence="8" type="ORF">MsedD_1504</name>
    <name evidence="9" type="ORF">MsedE_1509</name>
</gene>
<organism evidence="4 10">
    <name type="scientific">Metallosphaera sedula</name>
    <dbReference type="NCBI Taxonomy" id="43687"/>
    <lineage>
        <taxon>Archaea</taxon>
        <taxon>Thermoproteota</taxon>
        <taxon>Thermoprotei</taxon>
        <taxon>Sulfolobales</taxon>
        <taxon>Sulfolobaceae</taxon>
        <taxon>Metallosphaera</taxon>
    </lineage>
</organism>
<evidence type="ECO:0000313" key="7">
    <source>
        <dbReference type="EMBL" id="AKV78971.1"/>
    </source>
</evidence>
<dbReference type="Proteomes" id="UP000068832">
    <property type="component" value="Chromosome"/>
</dbReference>
<dbReference type="AlphaFoldDB" id="A0A088E5C3"/>
<comment type="similarity">
    <text evidence="1">Belongs to the SfsA family.</text>
</comment>
<evidence type="ECO:0000313" key="5">
    <source>
        <dbReference type="EMBL" id="AKV74481.1"/>
    </source>
</evidence>
<evidence type="ECO:0000313" key="12">
    <source>
        <dbReference type="Proteomes" id="UP000061362"/>
    </source>
</evidence>
<evidence type="ECO:0000313" key="14">
    <source>
        <dbReference type="Proteomes" id="UP000062475"/>
    </source>
</evidence>
<dbReference type="Proteomes" id="UP000056255">
    <property type="component" value="Chromosome"/>
</dbReference>
<dbReference type="Proteomes" id="UP000061362">
    <property type="component" value="Chromosome"/>
</dbReference>
<dbReference type="Pfam" id="PF17746">
    <property type="entry name" value="SfsA_N"/>
    <property type="match status" value="1"/>
</dbReference>
<reference evidence="9 11" key="3">
    <citation type="submission" date="2015-07" db="EMBL/GenBank/DDBJ databases">
        <title>Physiological, transcriptional responses and genome re-sequencing of acid resistant extremely thermoacidophilic Metallosphaera sedula SARC-M1.</title>
        <authorList>
            <person name="Ai C."/>
            <person name="McCarthy S."/>
            <person name="Eckrich V."/>
            <person name="Rudrappa D."/>
            <person name="Qiu G."/>
            <person name="Blum P."/>
        </authorList>
    </citation>
    <scope>NUCLEOTIDE SEQUENCE [LARGE SCALE GENOMIC DNA]</scope>
    <source>
        <strain evidence="9 11">SARC-M1</strain>
    </source>
</reference>
<dbReference type="Proteomes" id="UP000062475">
    <property type="component" value="Chromosome"/>
</dbReference>
<sequence>MFTVFTVDGRIWEERVESRPNRFMVRMESGNTCHLHDPGRLKELMYPGNRVLVRETRGAKTSCSVLAGWDSEWVIIDSRFHPVIARRFLPPDAKGEVRAGESRLDFHFDGIWVEVKGCSLVRNGIALFPDAPTKRGEKHLRELIRLRQEGHGSMLMVLVMRPATCFLPNEETDPRFSEAFWEAMDSGVNLVVKSFKLEGRDIVYVSDLGLCQTRK</sequence>
<dbReference type="Proteomes" id="UP000029084">
    <property type="component" value="Chromosome"/>
</dbReference>
<feature type="domain" description="Sugar fermentation stimulation protein C-terminal" evidence="2">
    <location>
        <begin position="93"/>
        <end position="198"/>
    </location>
</feature>
<reference evidence="4 10" key="1">
    <citation type="journal article" date="2014" name="J. Bacteriol.">
        <title>Role of an Archaeal PitA Transporter in the Copper and Arsenic Resistance of Metallosphaera sedula, an Extreme Thermoacidophile.</title>
        <authorList>
            <person name="McCarthy S."/>
            <person name="Ai C."/>
            <person name="Wheaton G."/>
            <person name="Tevatia R."/>
            <person name="Eckrich V."/>
            <person name="Kelly R."/>
            <person name="Blum P."/>
        </authorList>
    </citation>
    <scope>NUCLEOTIDE SEQUENCE [LARGE SCALE GENOMIC DNA]</scope>
    <source>
        <strain evidence="4 10">CuR1</strain>
    </source>
</reference>
<dbReference type="InterPro" id="IPR041465">
    <property type="entry name" value="SfsA_N"/>
</dbReference>
<evidence type="ECO:0000256" key="1">
    <source>
        <dbReference type="HAMAP-Rule" id="MF_00095"/>
    </source>
</evidence>
<protein>
    <recommendedName>
        <fullName evidence="1">Sugar fermentation stimulation protein homolog</fullName>
    </recommendedName>
</protein>
<dbReference type="NCBIfam" id="TIGR00230">
    <property type="entry name" value="sfsA"/>
    <property type="match status" value="1"/>
</dbReference>
<evidence type="ECO:0000313" key="15">
    <source>
        <dbReference type="Proteomes" id="UP000068832"/>
    </source>
</evidence>
<dbReference type="PANTHER" id="PTHR30545:SF2">
    <property type="entry name" value="SUGAR FERMENTATION STIMULATION PROTEIN A"/>
    <property type="match status" value="1"/>
</dbReference>
<evidence type="ECO:0000313" key="11">
    <source>
        <dbReference type="Proteomes" id="UP000056255"/>
    </source>
</evidence>
<proteinExistence type="inferred from homology"/>
<evidence type="ECO:0000259" key="3">
    <source>
        <dbReference type="Pfam" id="PF17746"/>
    </source>
</evidence>
<dbReference type="EMBL" id="CP012173">
    <property type="protein sequence ID" value="AKV76720.1"/>
    <property type="molecule type" value="Genomic_DNA"/>
</dbReference>
<accession>A0A088E5C3</accession>
<reference evidence="12 13" key="2">
    <citation type="journal article" date="2015" name="Genome Announc.">
        <title>Complete Genome Sequences of Evolved Arsenate-Resistant Metallosphaera sedula Strains.</title>
        <authorList>
            <person name="Ai C."/>
            <person name="McCarthy S."/>
            <person name="Schackwitz W."/>
            <person name="Martin J."/>
            <person name="Lipzen A."/>
            <person name="Blum P."/>
        </authorList>
    </citation>
    <scope>NUCLEOTIDE SEQUENCE [LARGE SCALE GENOMIC DNA]</scope>
    <source>
        <strain evidence="7 13">ARS120-1</strain>
        <strain evidence="8 12">ARS120-2</strain>
        <strain evidence="5 15">ARS50-1</strain>
        <strain evidence="6 14">ARS50-2</strain>
    </source>
</reference>
<dbReference type="PATRIC" id="fig|43687.5.peg.1611"/>
<evidence type="ECO:0000313" key="8">
    <source>
        <dbReference type="EMBL" id="AKV81216.1"/>
    </source>
</evidence>